<feature type="region of interest" description="Disordered" evidence="1">
    <location>
        <begin position="65"/>
        <end position="87"/>
    </location>
</feature>
<dbReference type="PANTHER" id="PTHR43591:SF24">
    <property type="entry name" value="2-METHOXY-6-POLYPRENYL-1,4-BENZOQUINOL METHYLASE, MITOCHONDRIAL"/>
    <property type="match status" value="1"/>
</dbReference>
<name>A0A162TPH8_MUCCL</name>
<feature type="compositionally biased region" description="Polar residues" evidence="1">
    <location>
        <begin position="137"/>
        <end position="147"/>
    </location>
</feature>
<gene>
    <name evidence="3" type="ORF">MUCCIDRAFT_106601</name>
</gene>
<feature type="region of interest" description="Disordered" evidence="1">
    <location>
        <begin position="199"/>
        <end position="227"/>
    </location>
</feature>
<dbReference type="Pfam" id="PF13649">
    <property type="entry name" value="Methyltransf_25"/>
    <property type="match status" value="1"/>
</dbReference>
<proteinExistence type="predicted"/>
<dbReference type="InterPro" id="IPR029063">
    <property type="entry name" value="SAM-dependent_MTases_sf"/>
</dbReference>
<feature type="compositionally biased region" description="Acidic residues" evidence="1">
    <location>
        <begin position="161"/>
        <end position="173"/>
    </location>
</feature>
<evidence type="ECO:0000313" key="4">
    <source>
        <dbReference type="Proteomes" id="UP000077051"/>
    </source>
</evidence>
<dbReference type="GO" id="GO:0008168">
    <property type="term" value="F:methyltransferase activity"/>
    <property type="evidence" value="ECO:0007669"/>
    <property type="project" value="TreeGrafter"/>
</dbReference>
<dbReference type="OrthoDB" id="2013972at2759"/>
<dbReference type="InterPro" id="IPR041698">
    <property type="entry name" value="Methyltransf_25"/>
</dbReference>
<feature type="region of interest" description="Disordered" evidence="1">
    <location>
        <begin position="112"/>
        <end position="183"/>
    </location>
</feature>
<evidence type="ECO:0000259" key="2">
    <source>
        <dbReference type="Pfam" id="PF13649"/>
    </source>
</evidence>
<keyword evidence="4" id="KW-1185">Reference proteome</keyword>
<dbReference type="AlphaFoldDB" id="A0A162TPH8"/>
<dbReference type="Proteomes" id="UP000077051">
    <property type="component" value="Unassembled WGS sequence"/>
</dbReference>
<reference evidence="3 4" key="1">
    <citation type="submission" date="2015-06" db="EMBL/GenBank/DDBJ databases">
        <title>Expansion of signal transduction pathways in fungi by whole-genome duplication.</title>
        <authorList>
            <consortium name="DOE Joint Genome Institute"/>
            <person name="Corrochano L.M."/>
            <person name="Kuo A."/>
            <person name="Marcet-Houben M."/>
            <person name="Polaino S."/>
            <person name="Salamov A."/>
            <person name="Villalobos J.M."/>
            <person name="Alvarez M.I."/>
            <person name="Avalos J."/>
            <person name="Benito E.P."/>
            <person name="Benoit I."/>
            <person name="Burger G."/>
            <person name="Camino L.P."/>
            <person name="Canovas D."/>
            <person name="Cerda-Olmedo E."/>
            <person name="Cheng J.-F."/>
            <person name="Dominguez A."/>
            <person name="Elias M."/>
            <person name="Eslava A.P."/>
            <person name="Glaser F."/>
            <person name="Grimwood J."/>
            <person name="Gutierrez G."/>
            <person name="Heitman J."/>
            <person name="Henrissat B."/>
            <person name="Iturriaga E.A."/>
            <person name="Lang B.F."/>
            <person name="Lavin J.L."/>
            <person name="Lee S."/>
            <person name="Li W."/>
            <person name="Lindquist E."/>
            <person name="Lopez-Garcia S."/>
            <person name="Luque E.M."/>
            <person name="Marcos A.T."/>
            <person name="Martin J."/>
            <person name="Mccluskey K."/>
            <person name="Medina H.R."/>
            <person name="Miralles-Duran A."/>
            <person name="Miyazaki A."/>
            <person name="Munoz-Torres E."/>
            <person name="Oguiza J.A."/>
            <person name="Ohm R."/>
            <person name="Olmedo M."/>
            <person name="Orejas M."/>
            <person name="Ortiz-Castellanos L."/>
            <person name="Pisabarro A.G."/>
            <person name="Rodriguez-Romero J."/>
            <person name="Ruiz-Herrera J."/>
            <person name="Ruiz-Vazquez R."/>
            <person name="Sanz C."/>
            <person name="Schackwitz W."/>
            <person name="Schmutz J."/>
            <person name="Shahriari M."/>
            <person name="Shelest E."/>
            <person name="Silva-Franco F."/>
            <person name="Soanes D."/>
            <person name="Syed K."/>
            <person name="Tagua V.G."/>
            <person name="Talbot N.J."/>
            <person name="Thon M."/>
            <person name="De Vries R.P."/>
            <person name="Wiebenga A."/>
            <person name="Yadav J.S."/>
            <person name="Braun E.L."/>
            <person name="Baker S."/>
            <person name="Garre V."/>
            <person name="Horwitz B."/>
            <person name="Torres-Martinez S."/>
            <person name="Idnurm A."/>
            <person name="Herrera-Estrella A."/>
            <person name="Gabaldon T."/>
            <person name="Grigoriev I.V."/>
        </authorList>
    </citation>
    <scope>NUCLEOTIDE SEQUENCE [LARGE SCALE GENOMIC DNA]</scope>
    <source>
        <strain evidence="3 4">CBS 277.49</strain>
    </source>
</reference>
<sequence>MSKTTNSLTSWLQNIKHHHDKRPSVTIVTPDEQKYVVSDPVVMEEHEHQDKPIVVANVEPPVAARASADANSVNDDDKSSTKSKPASIFSLNGARKFKNNLIHFHRPHGLLFQNHANPADHDQQQQRESEEDKQRQNSENSTDSHGSSCACCNPNGTSNNDADDEYDESEQAENDSVRSKDWTKHPPCLCNTHISEAVEQNGDGDGASAHSHKDVSRDNSVFSLPEDIDNPEVGFKKLRKDGDMIDWDELSTFMEERDEDYDESNQPLAEYAKSRLFTRSVVRNDLIRLALNGPFQSPIHTDSKKHVLHVGCGDGSWCTDTAKLFPSWLVVGMDDTTGGPSPDQRKAPKNFKYIRCYYDILKTLKDIPADSFDFIYARFLLDAYGDDCYQELLQECHRICKPEGYLELYELDMRIYGNPKAGPVTHRLNAKDQDTDQIRRKKKKHYNSNYTSLPLGVWGGRLGVMFRDSINDLFTDFCLHDDQDTEASFDGSISSFSDAIPYNDDIEAMDREMDSQKAFMNMHHVYVRKCSATTADE</sequence>
<protein>
    <recommendedName>
        <fullName evidence="2">Methyltransferase domain-containing protein</fullName>
    </recommendedName>
</protein>
<comment type="caution">
    <text evidence="3">The sequence shown here is derived from an EMBL/GenBank/DDBJ whole genome shotgun (WGS) entry which is preliminary data.</text>
</comment>
<dbReference type="EMBL" id="AMYB01000002">
    <property type="protein sequence ID" value="OAD06042.1"/>
    <property type="molecule type" value="Genomic_DNA"/>
</dbReference>
<dbReference type="Gene3D" id="3.40.50.150">
    <property type="entry name" value="Vaccinia Virus protein VP39"/>
    <property type="match status" value="1"/>
</dbReference>
<accession>A0A162TPH8</accession>
<dbReference type="PANTHER" id="PTHR43591">
    <property type="entry name" value="METHYLTRANSFERASE"/>
    <property type="match status" value="1"/>
</dbReference>
<evidence type="ECO:0000313" key="3">
    <source>
        <dbReference type="EMBL" id="OAD06042.1"/>
    </source>
</evidence>
<evidence type="ECO:0000256" key="1">
    <source>
        <dbReference type="SAM" id="MobiDB-lite"/>
    </source>
</evidence>
<dbReference type="CDD" id="cd02440">
    <property type="entry name" value="AdoMet_MTases"/>
    <property type="match status" value="1"/>
</dbReference>
<dbReference type="VEuPathDB" id="FungiDB:MUCCIDRAFT_106601"/>
<organism evidence="3 4">
    <name type="scientific">Mucor lusitanicus CBS 277.49</name>
    <dbReference type="NCBI Taxonomy" id="747725"/>
    <lineage>
        <taxon>Eukaryota</taxon>
        <taxon>Fungi</taxon>
        <taxon>Fungi incertae sedis</taxon>
        <taxon>Mucoromycota</taxon>
        <taxon>Mucoromycotina</taxon>
        <taxon>Mucoromycetes</taxon>
        <taxon>Mucorales</taxon>
        <taxon>Mucorineae</taxon>
        <taxon>Mucoraceae</taxon>
        <taxon>Mucor</taxon>
    </lineage>
</organism>
<dbReference type="SUPFAM" id="SSF53335">
    <property type="entry name" value="S-adenosyl-L-methionine-dependent methyltransferases"/>
    <property type="match status" value="1"/>
</dbReference>
<feature type="compositionally biased region" description="Basic and acidic residues" evidence="1">
    <location>
        <begin position="118"/>
        <end position="136"/>
    </location>
</feature>
<feature type="domain" description="Methyltransferase" evidence="2">
    <location>
        <begin position="307"/>
        <end position="404"/>
    </location>
</feature>